<dbReference type="Pfam" id="PF23622">
    <property type="entry name" value="LRR_At1g61320_AtMIF1"/>
    <property type="match status" value="1"/>
</dbReference>
<reference evidence="3 4" key="1">
    <citation type="journal article" date="2019" name="Sci. Rep.">
        <title>A high-quality genome of Eragrostis curvula grass provides insights into Poaceae evolution and supports new strategies to enhance forage quality.</title>
        <authorList>
            <person name="Carballo J."/>
            <person name="Santos B.A.C.M."/>
            <person name="Zappacosta D."/>
            <person name="Garbus I."/>
            <person name="Selva J.P."/>
            <person name="Gallo C.A."/>
            <person name="Diaz A."/>
            <person name="Albertini E."/>
            <person name="Caccamo M."/>
            <person name="Echenique V."/>
        </authorList>
    </citation>
    <scope>NUCLEOTIDE SEQUENCE [LARGE SCALE GENOMIC DNA]</scope>
    <source>
        <strain evidence="4">cv. Victoria</strain>
        <tissue evidence="3">Leaf</tissue>
    </source>
</reference>
<gene>
    <name evidence="3" type="ORF">EJB05_03015</name>
</gene>
<dbReference type="SUPFAM" id="SSF52058">
    <property type="entry name" value="L domain-like"/>
    <property type="match status" value="1"/>
</dbReference>
<keyword evidence="4" id="KW-1185">Reference proteome</keyword>
<dbReference type="AlphaFoldDB" id="A0A5J9WTP7"/>
<protein>
    <recommendedName>
        <fullName evidence="2">F-box domain-containing protein</fullName>
    </recommendedName>
</protein>
<dbReference type="InterPro" id="IPR055357">
    <property type="entry name" value="LRR_At1g61320_AtMIF1"/>
</dbReference>
<dbReference type="InterPro" id="IPR036047">
    <property type="entry name" value="F-box-like_dom_sf"/>
</dbReference>
<evidence type="ECO:0000313" key="4">
    <source>
        <dbReference type="Proteomes" id="UP000324897"/>
    </source>
</evidence>
<dbReference type="Proteomes" id="UP000324897">
    <property type="component" value="Chromosome 6"/>
</dbReference>
<evidence type="ECO:0000313" key="3">
    <source>
        <dbReference type="EMBL" id="TVU51579.1"/>
    </source>
</evidence>
<dbReference type="PANTHER" id="PTHR34145:SF48">
    <property type="entry name" value="OS01G0553400 PROTEIN"/>
    <property type="match status" value="1"/>
</dbReference>
<dbReference type="Gramene" id="TVU51579">
    <property type="protein sequence ID" value="TVU51579"/>
    <property type="gene ID" value="EJB05_03015"/>
</dbReference>
<sequence length="542" mass="60957">MGAQRNLEPSRAYIRGRADGSNSADVPIAGRPSPATPAEGFMSSIISGKRSHLENTNGPVNNKRRLTLRPCTKVDSSKWTGLQRPNFLSLPEDIVSRITADLTVKEAVRMSVVCSKLRRAWTYQPNLDFDSSTMHVNVVSTQHVRGCTGKARRDQSSDRHHRMLGIKRFIDMVNHILSKHSGLTVNRFSVTFELRKEHANDIDGWVSFAIASKAKVVILDFSPYRGPYEDNYSFPYHLFNHQNTSYLQVLRLSSVTLGPNPDISGFANLTTLDLEHVLVMQDLHYLLLKCPALEWLSIRLCSLPHNLHAAEPLHLLKFLCVQDCAVNKIELNAPNLTTFEYRGTSNVLIALHKCLKLKTAGIYFHVEDNLGYVFTGLPNALPNVETLHVRANVMTQIHGFAQAPLKFIYLKHLIMKLTFSSTKRFGKNAILQLAYLLEAAPFLMDLHLDMLCVSFCDGRPQHDVIIDRTHHNLKRVFMTGFVGNGGQVALVKYILRNAVQLERMAIDPKGKIMDQMLGEYEGHRSAMSKLMPADKNGVLVIL</sequence>
<feature type="domain" description="F-box" evidence="2">
    <location>
        <begin position="90"/>
        <end position="131"/>
    </location>
</feature>
<proteinExistence type="predicted"/>
<dbReference type="InterPro" id="IPR032675">
    <property type="entry name" value="LRR_dom_sf"/>
</dbReference>
<dbReference type="PANTHER" id="PTHR34145">
    <property type="entry name" value="OS02G0105600 PROTEIN"/>
    <property type="match status" value="1"/>
</dbReference>
<dbReference type="SUPFAM" id="SSF81383">
    <property type="entry name" value="F-box domain"/>
    <property type="match status" value="1"/>
</dbReference>
<evidence type="ECO:0000259" key="2">
    <source>
        <dbReference type="SMART" id="SM00256"/>
    </source>
</evidence>
<dbReference type="InterPro" id="IPR053772">
    <property type="entry name" value="At1g61320/At1g61330-like"/>
</dbReference>
<dbReference type="SMART" id="SM00256">
    <property type="entry name" value="FBOX"/>
    <property type="match status" value="1"/>
</dbReference>
<dbReference type="EMBL" id="RWGY01000002">
    <property type="protein sequence ID" value="TVU51579.1"/>
    <property type="molecule type" value="Genomic_DNA"/>
</dbReference>
<dbReference type="InterPro" id="IPR001810">
    <property type="entry name" value="F-box_dom"/>
</dbReference>
<dbReference type="Pfam" id="PF00646">
    <property type="entry name" value="F-box"/>
    <property type="match status" value="1"/>
</dbReference>
<name>A0A5J9WTP7_9POAL</name>
<dbReference type="OrthoDB" id="594804at2759"/>
<organism evidence="3 4">
    <name type="scientific">Eragrostis curvula</name>
    <name type="common">weeping love grass</name>
    <dbReference type="NCBI Taxonomy" id="38414"/>
    <lineage>
        <taxon>Eukaryota</taxon>
        <taxon>Viridiplantae</taxon>
        <taxon>Streptophyta</taxon>
        <taxon>Embryophyta</taxon>
        <taxon>Tracheophyta</taxon>
        <taxon>Spermatophyta</taxon>
        <taxon>Magnoliopsida</taxon>
        <taxon>Liliopsida</taxon>
        <taxon>Poales</taxon>
        <taxon>Poaceae</taxon>
        <taxon>PACMAD clade</taxon>
        <taxon>Chloridoideae</taxon>
        <taxon>Eragrostideae</taxon>
        <taxon>Eragrostidinae</taxon>
        <taxon>Eragrostis</taxon>
    </lineage>
</organism>
<dbReference type="Gene3D" id="3.80.10.10">
    <property type="entry name" value="Ribonuclease Inhibitor"/>
    <property type="match status" value="1"/>
</dbReference>
<feature type="region of interest" description="Disordered" evidence="1">
    <location>
        <begin position="1"/>
        <end position="37"/>
    </location>
</feature>
<evidence type="ECO:0000256" key="1">
    <source>
        <dbReference type="SAM" id="MobiDB-lite"/>
    </source>
</evidence>
<accession>A0A5J9WTP7</accession>
<comment type="caution">
    <text evidence="3">The sequence shown here is derived from an EMBL/GenBank/DDBJ whole genome shotgun (WGS) entry which is preliminary data.</text>
</comment>